<proteinExistence type="predicted"/>
<keyword evidence="1" id="KW-0677">Repeat</keyword>
<dbReference type="SMART" id="SM00248">
    <property type="entry name" value="ANK"/>
    <property type="match status" value="12"/>
</dbReference>
<dbReference type="Proteomes" id="UP000641853">
    <property type="component" value="Unassembled WGS sequence"/>
</dbReference>
<feature type="repeat" description="ANK" evidence="3">
    <location>
        <begin position="432"/>
        <end position="471"/>
    </location>
</feature>
<dbReference type="PANTHER" id="PTHR24171">
    <property type="entry name" value="ANKYRIN REPEAT DOMAIN-CONTAINING PROTEIN 39-RELATED"/>
    <property type="match status" value="1"/>
</dbReference>
<organism evidence="4 5">
    <name type="scientific">Aspergillus felis</name>
    <dbReference type="NCBI Taxonomy" id="1287682"/>
    <lineage>
        <taxon>Eukaryota</taxon>
        <taxon>Fungi</taxon>
        <taxon>Dikarya</taxon>
        <taxon>Ascomycota</taxon>
        <taxon>Pezizomycotina</taxon>
        <taxon>Eurotiomycetes</taxon>
        <taxon>Eurotiomycetidae</taxon>
        <taxon>Eurotiales</taxon>
        <taxon>Aspergillaceae</taxon>
        <taxon>Aspergillus</taxon>
        <taxon>Aspergillus subgen. Fumigati</taxon>
    </lineage>
</organism>
<feature type="repeat" description="ANK" evidence="3">
    <location>
        <begin position="397"/>
        <end position="429"/>
    </location>
</feature>
<evidence type="ECO:0000256" key="3">
    <source>
        <dbReference type="PROSITE-ProRule" id="PRU00023"/>
    </source>
</evidence>
<dbReference type="SUPFAM" id="SSF48403">
    <property type="entry name" value="Ankyrin repeat"/>
    <property type="match status" value="3"/>
</dbReference>
<reference evidence="4" key="1">
    <citation type="submission" date="2020-06" db="EMBL/GenBank/DDBJ databases">
        <title>Draft genome sequences of strains closely related to Aspergillus parafelis and Aspergillus hiratsukae.</title>
        <authorList>
            <person name="Dos Santos R.A.C."/>
            <person name="Rivero-Menendez O."/>
            <person name="Steenwyk J.L."/>
            <person name="Mead M.E."/>
            <person name="Goldman G.H."/>
            <person name="Alastruey-Izquierdo A."/>
            <person name="Rokas A."/>
        </authorList>
    </citation>
    <scope>NUCLEOTIDE SEQUENCE</scope>
    <source>
        <strain evidence="4">CNM-CM7691</strain>
    </source>
</reference>
<evidence type="ECO:0008006" key="6">
    <source>
        <dbReference type="Google" id="ProtNLM"/>
    </source>
</evidence>
<feature type="repeat" description="ANK" evidence="3">
    <location>
        <begin position="283"/>
        <end position="305"/>
    </location>
</feature>
<dbReference type="EMBL" id="JACBAG010001809">
    <property type="protein sequence ID" value="KAF7181553.1"/>
    <property type="molecule type" value="Genomic_DNA"/>
</dbReference>
<keyword evidence="2 3" id="KW-0040">ANK repeat</keyword>
<dbReference type="PRINTS" id="PR01415">
    <property type="entry name" value="ANKYRIN"/>
</dbReference>
<feature type="repeat" description="ANK" evidence="3">
    <location>
        <begin position="216"/>
        <end position="248"/>
    </location>
</feature>
<gene>
    <name evidence="4" type="ORF">CNMCM7691_000772</name>
</gene>
<dbReference type="InterPro" id="IPR002110">
    <property type="entry name" value="Ankyrin_rpt"/>
</dbReference>
<name>A0A8H6QYV9_9EURO</name>
<feature type="repeat" description="ANK" evidence="3">
    <location>
        <begin position="149"/>
        <end position="182"/>
    </location>
</feature>
<dbReference type="InterPro" id="IPR036770">
    <property type="entry name" value="Ankyrin_rpt-contain_sf"/>
</dbReference>
<comment type="caution">
    <text evidence="4">The sequence shown here is derived from an EMBL/GenBank/DDBJ whole genome shotgun (WGS) entry which is preliminary data.</text>
</comment>
<sequence>MADTNGATGTHMPDELSLETAIKKHDLDTIRCLLSRNVSPNEPYSDPPLVVAIQHKHLDIIQLLYEHHVQGFMGEFNETEIHIAASAGNLPVLEFIWNKLKPRHQHDDFLHGADLDGMTPLHCAAAKGSLDCVHFLLREGADVNSCPKHGMTPLHYAARSPNAREMIEVLLEAGAQVDAVAWNGENAIFDAVASDDNDAVLALLRAGSSVRLRNRYNETILHTVACSGSISLLQTLVDAGADMMARSTSDSTILHRAAEAGRLETVTWILEHSHLPADNANNYGWTPLHFAASKNNLSIVKFLVEECGADIFAVTATPRNASALHLATYSSSENLEDAINGTRSVADNTELISYLLACGADVSARADDSLLHVGYNDGESMLEEIYADMSGTEDDRDTVTPLDCAAIIGSVPKARALLAAGADINAQSHIGDGWTALHYAATLQPGYPTNPIAPIIRFLIQNGADVRITDNKGRSVVHYLCYYFKATEPVREILVELGVYKEDLEGDLDLKVVVVLMKDLINRNRS</sequence>
<dbReference type="PROSITE" id="PS50088">
    <property type="entry name" value="ANK_REPEAT"/>
    <property type="match status" value="6"/>
</dbReference>
<dbReference type="Pfam" id="PF12796">
    <property type="entry name" value="Ank_2"/>
    <property type="match status" value="2"/>
</dbReference>
<evidence type="ECO:0000313" key="5">
    <source>
        <dbReference type="Proteomes" id="UP000641853"/>
    </source>
</evidence>
<dbReference type="PROSITE" id="PS50297">
    <property type="entry name" value="ANK_REP_REGION"/>
    <property type="match status" value="6"/>
</dbReference>
<feature type="repeat" description="ANK" evidence="3">
    <location>
        <begin position="116"/>
        <end position="148"/>
    </location>
</feature>
<evidence type="ECO:0000256" key="1">
    <source>
        <dbReference type="ARBA" id="ARBA00022737"/>
    </source>
</evidence>
<dbReference type="Gene3D" id="1.25.40.20">
    <property type="entry name" value="Ankyrin repeat-containing domain"/>
    <property type="match status" value="5"/>
</dbReference>
<accession>A0A8H6QYV9</accession>
<evidence type="ECO:0000313" key="4">
    <source>
        <dbReference type="EMBL" id="KAF7181553.1"/>
    </source>
</evidence>
<dbReference type="Pfam" id="PF13637">
    <property type="entry name" value="Ank_4"/>
    <property type="match status" value="1"/>
</dbReference>
<evidence type="ECO:0000256" key="2">
    <source>
        <dbReference type="ARBA" id="ARBA00023043"/>
    </source>
</evidence>
<keyword evidence="5" id="KW-1185">Reference proteome</keyword>
<protein>
    <recommendedName>
        <fullName evidence="6">Ankyrin repeat protein</fullName>
    </recommendedName>
</protein>
<dbReference type="AlphaFoldDB" id="A0A8H6QYV9"/>